<feature type="domain" description="N-acetyltransferase" evidence="3">
    <location>
        <begin position="4"/>
        <end position="167"/>
    </location>
</feature>
<dbReference type="EMBL" id="CP003065">
    <property type="protein sequence ID" value="AEV68189.1"/>
    <property type="molecule type" value="Genomic_DNA"/>
</dbReference>
<dbReference type="PANTHER" id="PTHR43072">
    <property type="entry name" value="N-ACETYLTRANSFERASE"/>
    <property type="match status" value="1"/>
</dbReference>
<reference evidence="4 5" key="2">
    <citation type="journal article" date="2012" name="Stand. Genomic Sci.">
        <title>Complete Genome Sequence of Clostridium clariflavum DSM 19732.</title>
        <authorList>
            <person name="Izquierdo J.A."/>
            <person name="Goodwin L."/>
            <person name="Davenport K.W."/>
            <person name="Teshima H."/>
            <person name="Bruce D."/>
            <person name="Detter C."/>
            <person name="Tapia R."/>
            <person name="Han S."/>
            <person name="Land M."/>
            <person name="Hauser L."/>
            <person name="Jeffries C.D."/>
            <person name="Han J."/>
            <person name="Pitluck S."/>
            <person name="Nolan M."/>
            <person name="Chen A."/>
            <person name="Huntemann M."/>
            <person name="Mavromatis K."/>
            <person name="Mikhailova N."/>
            <person name="Liolios K."/>
            <person name="Woyke T."/>
            <person name="Lynd L.R."/>
        </authorList>
    </citation>
    <scope>NUCLEOTIDE SEQUENCE [LARGE SCALE GENOMIC DNA]</scope>
    <source>
        <strain evidence="5">DSM 19732 / NBRC 101661 / EBR45</strain>
    </source>
</reference>
<sequence length="167" mass="19888">MSNISFVKVNDEHIKRITEIYNYYIKNTTVTFHYFEHTEEQMKEMLYTKDSRFNSFAVIDDENGEIIGFCMIKKFKNREAFDKCGEVAVYLDVRYLNRGIGKLMLDFLEDEARKQNFHTLLASISSDNERSRKLFESKGYFRCAHFKEVGIKFGNVLDLFFYEKILD</sequence>
<dbReference type="PROSITE" id="PS51186">
    <property type="entry name" value="GNAT"/>
    <property type="match status" value="1"/>
</dbReference>
<accession>G8M2S5</accession>
<dbReference type="eggNOG" id="COG1247">
    <property type="taxonomic scope" value="Bacteria"/>
</dbReference>
<dbReference type="CDD" id="cd04301">
    <property type="entry name" value="NAT_SF"/>
    <property type="match status" value="1"/>
</dbReference>
<organism evidence="4 5">
    <name type="scientific">Acetivibrio clariflavus (strain DSM 19732 / NBRC 101661 / EBR45)</name>
    <name type="common">Clostridium clariflavum</name>
    <dbReference type="NCBI Taxonomy" id="720554"/>
    <lineage>
        <taxon>Bacteria</taxon>
        <taxon>Bacillati</taxon>
        <taxon>Bacillota</taxon>
        <taxon>Clostridia</taxon>
        <taxon>Eubacteriales</taxon>
        <taxon>Oscillospiraceae</taxon>
        <taxon>Acetivibrio</taxon>
    </lineage>
</organism>
<evidence type="ECO:0000313" key="5">
    <source>
        <dbReference type="Proteomes" id="UP000005435"/>
    </source>
</evidence>
<evidence type="ECO:0000256" key="2">
    <source>
        <dbReference type="ARBA" id="ARBA00023315"/>
    </source>
</evidence>
<keyword evidence="2 4" id="KW-0012">Acyltransferase</keyword>
<dbReference type="RefSeq" id="WP_014254795.1">
    <property type="nucleotide sequence ID" value="NC_016627.1"/>
</dbReference>
<dbReference type="KEGG" id="ccl:Clocl_1552"/>
<keyword evidence="1 4" id="KW-0808">Transferase</keyword>
<keyword evidence="5" id="KW-1185">Reference proteome</keyword>
<protein>
    <submittedName>
        <fullName evidence="4">Sortase-like acyltransferase</fullName>
    </submittedName>
</protein>
<dbReference type="STRING" id="720554.Clocl_1552"/>
<name>G8M2S5_ACECE</name>
<evidence type="ECO:0000259" key="3">
    <source>
        <dbReference type="PROSITE" id="PS51186"/>
    </source>
</evidence>
<dbReference type="SUPFAM" id="SSF55729">
    <property type="entry name" value="Acyl-CoA N-acyltransferases (Nat)"/>
    <property type="match status" value="1"/>
</dbReference>
<evidence type="ECO:0000313" key="4">
    <source>
        <dbReference type="EMBL" id="AEV68189.1"/>
    </source>
</evidence>
<dbReference type="AlphaFoldDB" id="G8M2S5"/>
<dbReference type="InterPro" id="IPR016181">
    <property type="entry name" value="Acyl_CoA_acyltransferase"/>
</dbReference>
<evidence type="ECO:0000256" key="1">
    <source>
        <dbReference type="ARBA" id="ARBA00022679"/>
    </source>
</evidence>
<dbReference type="Gene3D" id="3.40.630.30">
    <property type="match status" value="1"/>
</dbReference>
<dbReference type="Proteomes" id="UP000005435">
    <property type="component" value="Chromosome"/>
</dbReference>
<proteinExistence type="predicted"/>
<dbReference type="HOGENOM" id="CLU_013985_4_3_9"/>
<dbReference type="InterPro" id="IPR000182">
    <property type="entry name" value="GNAT_dom"/>
</dbReference>
<gene>
    <name evidence="4" type="ordered locus">Clocl_1552</name>
</gene>
<dbReference type="Pfam" id="PF00583">
    <property type="entry name" value="Acetyltransf_1"/>
    <property type="match status" value="1"/>
</dbReference>
<reference evidence="5" key="1">
    <citation type="submission" date="2011-12" db="EMBL/GenBank/DDBJ databases">
        <title>Complete sequence of Clostridium clariflavum DSM 19732.</title>
        <authorList>
            <consortium name="US DOE Joint Genome Institute"/>
            <person name="Lucas S."/>
            <person name="Han J."/>
            <person name="Lapidus A."/>
            <person name="Cheng J.-F."/>
            <person name="Goodwin L."/>
            <person name="Pitluck S."/>
            <person name="Peters L."/>
            <person name="Teshima H."/>
            <person name="Detter J.C."/>
            <person name="Han C."/>
            <person name="Tapia R."/>
            <person name="Land M."/>
            <person name="Hauser L."/>
            <person name="Kyrpides N."/>
            <person name="Ivanova N."/>
            <person name="Pagani I."/>
            <person name="Kitzmiller T."/>
            <person name="Lynd L."/>
            <person name="Izquierdo J."/>
            <person name="Woyke T."/>
        </authorList>
    </citation>
    <scope>NUCLEOTIDE SEQUENCE [LARGE SCALE GENOMIC DNA]</scope>
    <source>
        <strain evidence="5">DSM 19732 / NBRC 101661 / EBR45</strain>
    </source>
</reference>
<dbReference type="GO" id="GO:0016747">
    <property type="term" value="F:acyltransferase activity, transferring groups other than amino-acyl groups"/>
    <property type="evidence" value="ECO:0007669"/>
    <property type="project" value="InterPro"/>
</dbReference>
<dbReference type="PANTHER" id="PTHR43072:SF23">
    <property type="entry name" value="UPF0039 PROTEIN C11D3.02C"/>
    <property type="match status" value="1"/>
</dbReference>